<dbReference type="Proteomes" id="UP000576082">
    <property type="component" value="Unassembled WGS sequence"/>
</dbReference>
<gene>
    <name evidence="2" type="ORF">HHU12_07360</name>
</gene>
<sequence length="1161" mass="132222">MHRFLLILLCFIISNVVDAQTSLLKEKWVGVGEVCLDTATIFHSSLRVKETRPEGLQLKFNIDDRNIVRLSYANGDIITDQSIKALIEYRTYPDYLSNNLQHRSQEVYKAGGYGLDHRNDRYILEIEEKQKKEELFSAPNIEKTGSISRGISMGNSQDVFVNSAMNLQLQGNITDDVKLTAILTDQDLPFQPEGNTQQIQDFDRVYIELDHKNAQLSAGDIVMKNNPGVFLRYNKNVQGAQAKVMLGNDSSKVRSVTKGGISIAKGQFYSAQITPLDGVLGPYRLRGPNGESNIVVIANSEKVYIDGKLLERGFDADYVIDYNLAEVTFTEKVLITQYTRIRIDYEYATQYYSRTIMEASHLMKGKKWEAFFNFYQEKDDRNSSLFYSLSDEEKRVLAGIGDSLQNAIVPAIDTVLVYDPNRILYTQVDTVTVGGENVLCLRRANAGDDPLYSAGFSDVGQGNGDYVLDEVTSFGRYYKWVSPENGVRQGRYLPVGRLEAPNSKQMITAGGSYKITNYESVNFEGALSHRDINLFSTIDNENNQGGAINVGIQSENRPLGSQYFLSTHASMMQIDENFNAVDRFRSIEFDRNWALNYEEVPQGEEVYFEGGVQLKDKKNRSLAYNFAQRDRENVINGHQHDASLKYHFGKFNFGGDAYTMSSQLLNENHQADWLRLNGSVFYKGNRIIPGYKYKLDQQATKVIGTDSVVYSWMNFEEHKAYLRNGDSLKWNFNFNYSYREDKGPQNGKMELQTIANTYQLSVGKSGRRGNIQLEATYRKWKDYFLTEPSDEESVQGRLVGGINFGQGIGKLNGTYTVSSSRELLREFVYVRVEDGRGTHTWRDLNGDGIQDQNEFFLAQNPDERQFARFYTPTDDYIPAYRSTLNLRLNLKTPNKWQKKESLKKIVAKFSNNASLLVDKKSLTDDIWGRYSPFPGSVNAEEMLAYNYAFRNTLFFNRNNPFYGGDFRIVSLENTQLLTQGREVRQDIRYTLGGRVNVSKMLTLKLEGFQRTVNSGSDYLEDRNYGINEVGITPSISFQPSIFMRYSLGYSIKRKVGEVNAETNEENAQIQEFSLEAKWNKASLFTITGRFSAIMQTYDGDPNSAIGYEMLDALNEGVNLKWNLSWTQSLFNGMQLRVQYDGRKSEDSNSIHIGSMNLIALF</sequence>
<feature type="signal peptide" evidence="1">
    <location>
        <begin position="1"/>
        <end position="19"/>
    </location>
</feature>
<dbReference type="RefSeq" id="WP_169656103.1">
    <property type="nucleotide sequence ID" value="NZ_JABANE010000014.1"/>
</dbReference>
<proteinExistence type="predicted"/>
<keyword evidence="3" id="KW-1185">Reference proteome</keyword>
<reference evidence="2 3" key="1">
    <citation type="submission" date="2020-04" db="EMBL/GenBank/DDBJ databases">
        <title>Flammeovirga sp. SR4, a novel species isolated from seawater.</title>
        <authorList>
            <person name="Wang X."/>
        </authorList>
    </citation>
    <scope>NUCLEOTIDE SEQUENCE [LARGE SCALE GENOMIC DNA]</scope>
    <source>
        <strain evidence="2 3">ATCC 23126</strain>
    </source>
</reference>
<comment type="caution">
    <text evidence="2">The sequence shown here is derived from an EMBL/GenBank/DDBJ whole genome shotgun (WGS) entry which is preliminary data.</text>
</comment>
<accession>A0A7X9P1W3</accession>
<evidence type="ECO:0000313" key="2">
    <source>
        <dbReference type="EMBL" id="NME67775.1"/>
    </source>
</evidence>
<organism evidence="2 3">
    <name type="scientific">Flammeovirga aprica JL-4</name>
    <dbReference type="NCBI Taxonomy" id="694437"/>
    <lineage>
        <taxon>Bacteria</taxon>
        <taxon>Pseudomonadati</taxon>
        <taxon>Bacteroidota</taxon>
        <taxon>Cytophagia</taxon>
        <taxon>Cytophagales</taxon>
        <taxon>Flammeovirgaceae</taxon>
        <taxon>Flammeovirga</taxon>
    </lineage>
</organism>
<evidence type="ECO:0000256" key="1">
    <source>
        <dbReference type="SAM" id="SignalP"/>
    </source>
</evidence>
<keyword evidence="1" id="KW-0732">Signal</keyword>
<protein>
    <submittedName>
        <fullName evidence="2">Uncharacterized protein</fullName>
    </submittedName>
</protein>
<dbReference type="EMBL" id="JABANE010000014">
    <property type="protein sequence ID" value="NME67775.1"/>
    <property type="molecule type" value="Genomic_DNA"/>
</dbReference>
<evidence type="ECO:0000313" key="3">
    <source>
        <dbReference type="Proteomes" id="UP000576082"/>
    </source>
</evidence>
<name>A0A7X9P1W3_9BACT</name>
<dbReference type="AlphaFoldDB" id="A0A7X9P1W3"/>
<feature type="chain" id="PRO_5031281462" evidence="1">
    <location>
        <begin position="20"/>
        <end position="1161"/>
    </location>
</feature>